<dbReference type="Proteomes" id="UP000002432">
    <property type="component" value="Chromosome"/>
</dbReference>
<dbReference type="EMBL" id="CP000360">
    <property type="protein sequence ID" value="ABF40817.1"/>
    <property type="molecule type" value="Genomic_DNA"/>
</dbReference>
<dbReference type="Pfam" id="PF04185">
    <property type="entry name" value="Phosphoesterase"/>
    <property type="match status" value="1"/>
</dbReference>
<dbReference type="RefSeq" id="WP_011522619.1">
    <property type="nucleotide sequence ID" value="NC_008009.1"/>
</dbReference>
<protein>
    <submittedName>
        <fullName evidence="3">Phosphoesterase</fullName>
    </submittedName>
</protein>
<keyword evidence="4" id="KW-1185">Reference proteome</keyword>
<dbReference type="KEGG" id="aba:Acid345_1816"/>
<proteinExistence type="predicted"/>
<sequence>MRSLRLGSILLCLLSLAGCRGIDLINQAPAPLKPIKPATHKVVLVVLENQRYQAIIGNAHAPYLNRLANEYAVAQNFYADVHPSIGNYFMLTVGSSVTNDLNFAQKVSDDNLAREMGQAAMGWKAYLESIPRVGYHGDGPYPYAKTHNPYAYFTDIAQYHFEANNMVGLDQYTADVTSDSLPSFALLIPDQTHNMHDCGGGGRNCTNDDKVAAGDAWLQTNLDPLFNTTSFQSGNTLLIITWDESWDNDNDHGGGHVPVIVIGKNVKPHYASTTFYQHESVLRLICEYLGLKNDLSKAANAPDMQEFFSDPGTDY</sequence>
<organism evidence="3 4">
    <name type="scientific">Koribacter versatilis (strain Ellin345)</name>
    <dbReference type="NCBI Taxonomy" id="204669"/>
    <lineage>
        <taxon>Bacteria</taxon>
        <taxon>Pseudomonadati</taxon>
        <taxon>Acidobacteriota</taxon>
        <taxon>Terriglobia</taxon>
        <taxon>Terriglobales</taxon>
        <taxon>Candidatus Korobacteraceae</taxon>
        <taxon>Candidatus Korobacter</taxon>
    </lineage>
</organism>
<dbReference type="AlphaFoldDB" id="Q1IQN3"/>
<feature type="chain" id="PRO_5004191120" evidence="2">
    <location>
        <begin position="18"/>
        <end position="315"/>
    </location>
</feature>
<dbReference type="OrthoDB" id="9770871at2"/>
<dbReference type="EnsemblBacteria" id="ABF40817">
    <property type="protein sequence ID" value="ABF40817"/>
    <property type="gene ID" value="Acid345_1816"/>
</dbReference>
<dbReference type="PROSITE" id="PS51257">
    <property type="entry name" value="PROKAR_LIPOPROTEIN"/>
    <property type="match status" value="1"/>
</dbReference>
<dbReference type="GO" id="GO:0016788">
    <property type="term" value="F:hydrolase activity, acting on ester bonds"/>
    <property type="evidence" value="ECO:0007669"/>
    <property type="project" value="InterPro"/>
</dbReference>
<evidence type="ECO:0000313" key="3">
    <source>
        <dbReference type="EMBL" id="ABF40817.1"/>
    </source>
</evidence>
<dbReference type="Gene3D" id="3.40.720.10">
    <property type="entry name" value="Alkaline Phosphatase, subunit A"/>
    <property type="match status" value="1"/>
</dbReference>
<dbReference type="SUPFAM" id="SSF53649">
    <property type="entry name" value="Alkaline phosphatase-like"/>
    <property type="match status" value="1"/>
</dbReference>
<evidence type="ECO:0000256" key="1">
    <source>
        <dbReference type="ARBA" id="ARBA00022801"/>
    </source>
</evidence>
<evidence type="ECO:0000313" key="4">
    <source>
        <dbReference type="Proteomes" id="UP000002432"/>
    </source>
</evidence>
<dbReference type="PANTHER" id="PTHR31956">
    <property type="entry name" value="NON-SPECIFIC PHOSPHOLIPASE C4-RELATED"/>
    <property type="match status" value="1"/>
</dbReference>
<keyword evidence="1" id="KW-0378">Hydrolase</keyword>
<evidence type="ECO:0000256" key="2">
    <source>
        <dbReference type="SAM" id="SignalP"/>
    </source>
</evidence>
<accession>Q1IQN3</accession>
<dbReference type="eggNOG" id="COG3511">
    <property type="taxonomic scope" value="Bacteria"/>
</dbReference>
<dbReference type="PANTHER" id="PTHR31956:SF8">
    <property type="entry name" value="ACID PHOSPHATASE PHOA (AFU_ORTHOLOGUE AFUA_1G03570)"/>
    <property type="match status" value="1"/>
</dbReference>
<feature type="signal peptide" evidence="2">
    <location>
        <begin position="1"/>
        <end position="17"/>
    </location>
</feature>
<dbReference type="InterPro" id="IPR017850">
    <property type="entry name" value="Alkaline_phosphatase_core_sf"/>
</dbReference>
<dbReference type="InterPro" id="IPR007312">
    <property type="entry name" value="Phosphoesterase"/>
</dbReference>
<reference evidence="3 4" key="1">
    <citation type="journal article" date="2009" name="Appl. Environ. Microbiol.">
        <title>Three genomes from the phylum Acidobacteria provide insight into the lifestyles of these microorganisms in soils.</title>
        <authorList>
            <person name="Ward N.L."/>
            <person name="Challacombe J.F."/>
            <person name="Janssen P.H."/>
            <person name="Henrissat B."/>
            <person name="Coutinho P.M."/>
            <person name="Wu M."/>
            <person name="Xie G."/>
            <person name="Haft D.H."/>
            <person name="Sait M."/>
            <person name="Badger J."/>
            <person name="Barabote R.D."/>
            <person name="Bradley B."/>
            <person name="Brettin T.S."/>
            <person name="Brinkac L.M."/>
            <person name="Bruce D."/>
            <person name="Creasy T."/>
            <person name="Daugherty S.C."/>
            <person name="Davidsen T.M."/>
            <person name="DeBoy R.T."/>
            <person name="Detter J.C."/>
            <person name="Dodson R.J."/>
            <person name="Durkin A.S."/>
            <person name="Ganapathy A."/>
            <person name="Gwinn-Giglio M."/>
            <person name="Han C.S."/>
            <person name="Khouri H."/>
            <person name="Kiss H."/>
            <person name="Kothari S.P."/>
            <person name="Madupu R."/>
            <person name="Nelson K.E."/>
            <person name="Nelson W.C."/>
            <person name="Paulsen I."/>
            <person name="Penn K."/>
            <person name="Ren Q."/>
            <person name="Rosovitz M.J."/>
            <person name="Selengut J.D."/>
            <person name="Shrivastava S."/>
            <person name="Sullivan S.A."/>
            <person name="Tapia R."/>
            <person name="Thompson L.S."/>
            <person name="Watkins K.L."/>
            <person name="Yang Q."/>
            <person name="Yu C."/>
            <person name="Zafar N."/>
            <person name="Zhou L."/>
            <person name="Kuske C.R."/>
        </authorList>
    </citation>
    <scope>NUCLEOTIDE SEQUENCE [LARGE SCALE GENOMIC DNA]</scope>
    <source>
        <strain evidence="3 4">Ellin345</strain>
    </source>
</reference>
<keyword evidence="2" id="KW-0732">Signal</keyword>
<dbReference type="STRING" id="204669.Acid345_1816"/>
<name>Q1IQN3_KORVE</name>
<dbReference type="GO" id="GO:0009395">
    <property type="term" value="P:phospholipid catabolic process"/>
    <property type="evidence" value="ECO:0007669"/>
    <property type="project" value="TreeGrafter"/>
</dbReference>
<gene>
    <name evidence="3" type="ordered locus">Acid345_1816</name>
</gene>
<dbReference type="HOGENOM" id="CLU_027977_1_0_0"/>